<keyword evidence="2" id="KW-1185">Reference proteome</keyword>
<reference evidence="1 2" key="1">
    <citation type="journal article" date="2022" name="Hortic Res">
        <title>A haplotype resolved chromosomal level avocado genome allows analysis of novel avocado genes.</title>
        <authorList>
            <person name="Nath O."/>
            <person name="Fletcher S.J."/>
            <person name="Hayward A."/>
            <person name="Shaw L.M."/>
            <person name="Masouleh A.K."/>
            <person name="Furtado A."/>
            <person name="Henry R.J."/>
            <person name="Mitter N."/>
        </authorList>
    </citation>
    <scope>NUCLEOTIDE SEQUENCE [LARGE SCALE GENOMIC DNA]</scope>
    <source>
        <strain evidence="2">cv. Hass</strain>
    </source>
</reference>
<dbReference type="Proteomes" id="UP001234297">
    <property type="component" value="Chromosome 10"/>
</dbReference>
<protein>
    <submittedName>
        <fullName evidence="1">Uncharacterized protein</fullName>
    </submittedName>
</protein>
<dbReference type="EMBL" id="CM056818">
    <property type="protein sequence ID" value="KAJ8623052.1"/>
    <property type="molecule type" value="Genomic_DNA"/>
</dbReference>
<evidence type="ECO:0000313" key="2">
    <source>
        <dbReference type="Proteomes" id="UP001234297"/>
    </source>
</evidence>
<sequence length="121" mass="13346">MQLFVKRFNFYTIKGLGGPGRPLPSVFSDGVASATSAASPQHRFELYQISATEISFSDSGRRWKPQEPGLLFCLRWPTRDRSGKSLSTESRPSFYGSGSVPGAKTHRQEGDGSESLLLENF</sequence>
<accession>A0ACC2KPH9</accession>
<gene>
    <name evidence="1" type="ORF">MRB53_031581</name>
</gene>
<name>A0ACC2KPH9_PERAE</name>
<evidence type="ECO:0000313" key="1">
    <source>
        <dbReference type="EMBL" id="KAJ8623052.1"/>
    </source>
</evidence>
<proteinExistence type="predicted"/>
<comment type="caution">
    <text evidence="1">The sequence shown here is derived from an EMBL/GenBank/DDBJ whole genome shotgun (WGS) entry which is preliminary data.</text>
</comment>
<organism evidence="1 2">
    <name type="scientific">Persea americana</name>
    <name type="common">Avocado</name>
    <dbReference type="NCBI Taxonomy" id="3435"/>
    <lineage>
        <taxon>Eukaryota</taxon>
        <taxon>Viridiplantae</taxon>
        <taxon>Streptophyta</taxon>
        <taxon>Embryophyta</taxon>
        <taxon>Tracheophyta</taxon>
        <taxon>Spermatophyta</taxon>
        <taxon>Magnoliopsida</taxon>
        <taxon>Magnoliidae</taxon>
        <taxon>Laurales</taxon>
        <taxon>Lauraceae</taxon>
        <taxon>Persea</taxon>
    </lineage>
</organism>